<feature type="region of interest" description="Disordered" evidence="1">
    <location>
        <begin position="18"/>
        <end position="110"/>
    </location>
</feature>
<evidence type="ECO:0000313" key="4">
    <source>
        <dbReference type="EMBL" id="ANN72795.1"/>
    </source>
</evidence>
<evidence type="ECO:0000313" key="5">
    <source>
        <dbReference type="Proteomes" id="UP000091897"/>
    </source>
</evidence>
<dbReference type="EMBL" id="CP016171">
    <property type="protein sequence ID" value="ANN72795.1"/>
    <property type="molecule type" value="Genomic_DNA"/>
</dbReference>
<name>A0A193FKE1_9BORD</name>
<feature type="compositionally biased region" description="Low complexity" evidence="1">
    <location>
        <begin position="18"/>
        <end position="43"/>
    </location>
</feature>
<proteinExistence type="predicted"/>
<protein>
    <recommendedName>
        <fullName evidence="7">Lipoprotein</fullName>
    </recommendedName>
</protein>
<feature type="chain" id="PRO_5008258189" description="Lipoprotein" evidence="2">
    <location>
        <begin position="24"/>
        <end position="110"/>
    </location>
</feature>
<dbReference type="KEGG" id="bbro:BAU06_16590"/>
<evidence type="ECO:0000256" key="2">
    <source>
        <dbReference type="SAM" id="SignalP"/>
    </source>
</evidence>
<keyword evidence="5" id="KW-1185">Reference proteome</keyword>
<gene>
    <name evidence="3" type="ORF">BAU06_16590</name>
    <name evidence="4" type="ORF">BAU08_16835</name>
</gene>
<dbReference type="Proteomes" id="UP000092213">
    <property type="component" value="Chromosome"/>
</dbReference>
<accession>A0A193FKE1</accession>
<evidence type="ECO:0000313" key="6">
    <source>
        <dbReference type="Proteomes" id="UP000092213"/>
    </source>
</evidence>
<organism evidence="4 6">
    <name type="scientific">Bordetella bronchialis</name>
    <dbReference type="NCBI Taxonomy" id="463025"/>
    <lineage>
        <taxon>Bacteria</taxon>
        <taxon>Pseudomonadati</taxon>
        <taxon>Pseudomonadota</taxon>
        <taxon>Betaproteobacteria</taxon>
        <taxon>Burkholderiales</taxon>
        <taxon>Alcaligenaceae</taxon>
        <taxon>Bordetella</taxon>
    </lineage>
</organism>
<evidence type="ECO:0008006" key="7">
    <source>
        <dbReference type="Google" id="ProtNLM"/>
    </source>
</evidence>
<keyword evidence="2" id="KW-0732">Signal</keyword>
<sequence length="110" mass="11289">MKISRLTSMLVLAAACGSGAAMAQQNAPTTPSTTPNDTTATPPRNDKVPPGTAAPAPYASHPSGTQPVNRDASGSDLRKEKEPRLPSDMKNTNVSPTQGGGAPYTDTGKR</sequence>
<feature type="signal peptide" evidence="2">
    <location>
        <begin position="1"/>
        <end position="23"/>
    </location>
</feature>
<dbReference type="PROSITE" id="PS51257">
    <property type="entry name" value="PROKAR_LIPOPROTEIN"/>
    <property type="match status" value="1"/>
</dbReference>
<dbReference type="OrthoDB" id="8637226at2"/>
<dbReference type="EMBL" id="CP016170">
    <property type="protein sequence ID" value="ANN67703.1"/>
    <property type="molecule type" value="Genomic_DNA"/>
</dbReference>
<dbReference type="RefSeq" id="WP_066352251.1">
    <property type="nucleotide sequence ID" value="NZ_CBCSFJ010000001.1"/>
</dbReference>
<evidence type="ECO:0000256" key="1">
    <source>
        <dbReference type="SAM" id="MobiDB-lite"/>
    </source>
</evidence>
<feature type="compositionally biased region" description="Basic and acidic residues" evidence="1">
    <location>
        <begin position="76"/>
        <end position="87"/>
    </location>
</feature>
<evidence type="ECO:0000313" key="3">
    <source>
        <dbReference type="EMBL" id="ANN67703.1"/>
    </source>
</evidence>
<dbReference type="Proteomes" id="UP000091897">
    <property type="component" value="Chromosome"/>
</dbReference>
<dbReference type="AlphaFoldDB" id="A0A193FKE1"/>
<reference evidence="5 6" key="1">
    <citation type="submission" date="2016-06" db="EMBL/GenBank/DDBJ databases">
        <title>Complete genome sequences of Bordetella bronchialis and Bordetella flabilis.</title>
        <authorList>
            <person name="LiPuma J.J."/>
            <person name="Spilker T."/>
        </authorList>
    </citation>
    <scope>NUCLEOTIDE SEQUENCE [LARGE SCALE GENOMIC DNA]</scope>
    <source>
        <strain evidence="4 6">AU17976</strain>
        <strain evidence="3 5">AU3182</strain>
    </source>
</reference>